<feature type="compositionally biased region" description="Basic and acidic residues" evidence="1">
    <location>
        <begin position="710"/>
        <end position="733"/>
    </location>
</feature>
<feature type="compositionally biased region" description="Polar residues" evidence="1">
    <location>
        <begin position="561"/>
        <end position="571"/>
    </location>
</feature>
<evidence type="ECO:0000313" key="2">
    <source>
        <dbReference type="EMBL" id="PWN45775.1"/>
    </source>
</evidence>
<feature type="compositionally biased region" description="Low complexity" evidence="1">
    <location>
        <begin position="694"/>
        <end position="709"/>
    </location>
</feature>
<feature type="compositionally biased region" description="Basic and acidic residues" evidence="1">
    <location>
        <begin position="163"/>
        <end position="172"/>
    </location>
</feature>
<proteinExistence type="predicted"/>
<dbReference type="AlphaFoldDB" id="A0A316WEF4"/>
<feature type="compositionally biased region" description="Basic and acidic residues" evidence="1">
    <location>
        <begin position="545"/>
        <end position="554"/>
    </location>
</feature>
<dbReference type="EMBL" id="KZ819353">
    <property type="protein sequence ID" value="PWN45775.1"/>
    <property type="molecule type" value="Genomic_DNA"/>
</dbReference>
<feature type="compositionally biased region" description="Basic and acidic residues" evidence="1">
    <location>
        <begin position="752"/>
        <end position="766"/>
    </location>
</feature>
<dbReference type="InParanoid" id="A0A316WEF4"/>
<feature type="region of interest" description="Disordered" evidence="1">
    <location>
        <begin position="670"/>
        <end position="794"/>
    </location>
</feature>
<gene>
    <name evidence="2" type="ORF">IE81DRAFT_126173</name>
</gene>
<name>A0A316WEF4_9BASI</name>
<feature type="compositionally biased region" description="Low complexity" evidence="1">
    <location>
        <begin position="65"/>
        <end position="85"/>
    </location>
</feature>
<feature type="region of interest" description="Disordered" evidence="1">
    <location>
        <begin position="605"/>
        <end position="658"/>
    </location>
</feature>
<feature type="compositionally biased region" description="Polar residues" evidence="1">
    <location>
        <begin position="313"/>
        <end position="333"/>
    </location>
</feature>
<feature type="compositionally biased region" description="Acidic residues" evidence="1">
    <location>
        <begin position="114"/>
        <end position="123"/>
    </location>
</feature>
<feature type="region of interest" description="Disordered" evidence="1">
    <location>
        <begin position="469"/>
        <end position="592"/>
    </location>
</feature>
<reference evidence="2 3" key="1">
    <citation type="journal article" date="2018" name="Mol. Biol. Evol.">
        <title>Broad Genomic Sampling Reveals a Smut Pathogenic Ancestry of the Fungal Clade Ustilaginomycotina.</title>
        <authorList>
            <person name="Kijpornyongpan T."/>
            <person name="Mondo S.J."/>
            <person name="Barry K."/>
            <person name="Sandor L."/>
            <person name="Lee J."/>
            <person name="Lipzen A."/>
            <person name="Pangilinan J."/>
            <person name="LaButti K."/>
            <person name="Hainaut M."/>
            <person name="Henrissat B."/>
            <person name="Grigoriev I.V."/>
            <person name="Spatafora J.W."/>
            <person name="Aime M.C."/>
        </authorList>
    </citation>
    <scope>NUCLEOTIDE SEQUENCE [LARGE SCALE GENOMIC DNA]</scope>
    <source>
        <strain evidence="2 3">MCA 4658</strain>
    </source>
</reference>
<feature type="compositionally biased region" description="Basic and acidic residues" evidence="1">
    <location>
        <begin position="282"/>
        <end position="309"/>
    </location>
</feature>
<dbReference type="RefSeq" id="XP_025372935.1">
    <property type="nucleotide sequence ID" value="XM_025510225.1"/>
</dbReference>
<feature type="compositionally biased region" description="Pro residues" evidence="1">
    <location>
        <begin position="377"/>
        <end position="390"/>
    </location>
</feature>
<protein>
    <submittedName>
        <fullName evidence="2">Uncharacterized protein</fullName>
    </submittedName>
</protein>
<evidence type="ECO:0000256" key="1">
    <source>
        <dbReference type="SAM" id="MobiDB-lite"/>
    </source>
</evidence>
<sequence length="794" mass="81406">MSSTTQQAHRNNSNAAAGGKATLTPTAIEDVHSAQQLELTLSMPAPAGNQANRPGSASAIESFVTADGTDTGDTPAGAAQATSADPDTHADAADATASSAKPLTASNEQPPEVTIDDATDDEATETKRAHLATPTGRRSEAQPHALQDAKSKRKTQSDQDVDMAGHVKDDNSHRKKDVKSSHAVPSVTEIFGSIRRSITAPSTSKRASVADAALPNSPNEAKRTALPAAPIEPKLEADAAKSAKNPDAKKKRRESLMLLTRKIGGALNSPTGKDADNLALDTKTKGQQDARASKSSAQHRETPKPKLADEAAASQTLASAQMASVPGQVSKQPIVTPIPLEPSSQLPPLPGPDLGIQPTDPIVAPGEPRESTSNTLPPLPGPFLGPPPPALIAAEAKAKALYGQLKRRMSVVFGASPTQHHPAAASTVGPQPAAQGAKEDAQSAGSALLTSGDAGKAIILNADGSSQVVQATTKGEGEPKIKQAPSAGGRAETSDAAHAQKDEKSSSFKKSRPATLSNSFRRLASHQMATPGASDALSKSVPKHSGKEVGEHAHAARAQSDHVTAGSNMQSGVLKDEHAMVSAPLSTGQVSEGQDNMLATFGKLLHRPLPHTPKANARGEADAESANDADKPATLNARGVSQRRSKDKSNKSTLAGSASVLGAFRSKLGQYRAPTGPAGWSHSPKTAAPATAYANGKGAQGKVAAAKGQEAAKHASKKDGQNAKEDAEVKDAHNSTSSSNAGNPGASAVEAKPYDLGDDSEGKQVEADVQESDAIEPRAVAGNTAAQADREIKA</sequence>
<feature type="compositionally biased region" description="Low complexity" evidence="1">
    <location>
        <begin position="734"/>
        <end position="748"/>
    </location>
</feature>
<feature type="compositionally biased region" description="Basic and acidic residues" evidence="1">
    <location>
        <begin position="233"/>
        <end position="248"/>
    </location>
</feature>
<feature type="compositionally biased region" description="Polar residues" evidence="1">
    <location>
        <begin position="1"/>
        <end position="15"/>
    </location>
</feature>
<feature type="compositionally biased region" description="Basic and acidic residues" evidence="1">
    <location>
        <begin position="492"/>
        <end position="506"/>
    </location>
</feature>
<dbReference type="OrthoDB" id="10364005at2759"/>
<dbReference type="GeneID" id="37032095"/>
<accession>A0A316WEF4</accession>
<evidence type="ECO:0000313" key="3">
    <source>
        <dbReference type="Proteomes" id="UP000245783"/>
    </source>
</evidence>
<organism evidence="2 3">
    <name type="scientific">Ceraceosorus guamensis</name>
    <dbReference type="NCBI Taxonomy" id="1522189"/>
    <lineage>
        <taxon>Eukaryota</taxon>
        <taxon>Fungi</taxon>
        <taxon>Dikarya</taxon>
        <taxon>Basidiomycota</taxon>
        <taxon>Ustilaginomycotina</taxon>
        <taxon>Exobasidiomycetes</taxon>
        <taxon>Ceraceosorales</taxon>
        <taxon>Ceraceosoraceae</taxon>
        <taxon>Ceraceosorus</taxon>
    </lineage>
</organism>
<feature type="region of interest" description="Disordered" evidence="1">
    <location>
        <begin position="1"/>
        <end position="390"/>
    </location>
</feature>
<dbReference type="Proteomes" id="UP000245783">
    <property type="component" value="Unassembled WGS sequence"/>
</dbReference>
<feature type="region of interest" description="Disordered" evidence="1">
    <location>
        <begin position="417"/>
        <end position="448"/>
    </location>
</feature>
<keyword evidence="3" id="KW-1185">Reference proteome</keyword>